<evidence type="ECO:0000313" key="2">
    <source>
        <dbReference type="Proteomes" id="UP000008540"/>
    </source>
</evidence>
<organism evidence="1 2">
    <name type="scientific">Pseudomonas fluorescens (strain ATCC BAA-477 / NRRL B-23932 / Pf-5)</name>
    <dbReference type="NCBI Taxonomy" id="220664"/>
    <lineage>
        <taxon>Bacteria</taxon>
        <taxon>Pseudomonadati</taxon>
        <taxon>Pseudomonadota</taxon>
        <taxon>Gammaproteobacteria</taxon>
        <taxon>Pseudomonadales</taxon>
        <taxon>Pseudomonadaceae</taxon>
        <taxon>Pseudomonas</taxon>
    </lineage>
</organism>
<dbReference type="KEGG" id="pfl:PFL_3782"/>
<dbReference type="EMBL" id="CP000076">
    <property type="protein sequence ID" value="AAY93047.1"/>
    <property type="molecule type" value="Genomic_DNA"/>
</dbReference>
<sequence>MAAGKQPEEHSMTTIIKDAFTSGAQVSMEMDADEGELFVFHCPAGQGCKVSKWPLDSYHMPIAMAHYAECCELESAV</sequence>
<reference evidence="1 2" key="1">
    <citation type="journal article" date="2005" name="Nat. Biotechnol.">
        <title>Complete genome sequence of the plant commensal Pseudomonas fluorescens Pf-5.</title>
        <authorList>
            <person name="Paulsen I.T."/>
            <person name="Press C.M."/>
            <person name="Ravel J."/>
            <person name="Kobayashi D.Y."/>
            <person name="Myers G.S."/>
            <person name="Mavrodi D.V."/>
            <person name="DeBoy R.T."/>
            <person name="Seshadri R."/>
            <person name="Ren Q."/>
            <person name="Madupu R."/>
            <person name="Dodson R.J."/>
            <person name="Durkin A.S."/>
            <person name="Brinkac L.M."/>
            <person name="Daugherty S.C."/>
            <person name="Sullivan S.A."/>
            <person name="Rosovitz M.J."/>
            <person name="Gwinn M.L."/>
            <person name="Zhou L."/>
            <person name="Schneider D.J."/>
            <person name="Cartinhour S.W."/>
            <person name="Nelson W.C."/>
            <person name="Weidman J."/>
            <person name="Watkins K."/>
            <person name="Tran K."/>
            <person name="Khouri H."/>
            <person name="Pierson E.A."/>
            <person name="Pierson L.S.III."/>
            <person name="Thomashow L.S."/>
            <person name="Loper J.E."/>
        </authorList>
    </citation>
    <scope>NUCLEOTIDE SEQUENCE [LARGE SCALE GENOMIC DNA]</scope>
    <source>
        <strain evidence="2">ATCC BAA-477 / NRRL B-23932 / Pf-5</strain>
    </source>
</reference>
<dbReference type="Proteomes" id="UP000008540">
    <property type="component" value="Chromosome"/>
</dbReference>
<gene>
    <name evidence="1" type="ordered locus">PFL_3782</name>
</gene>
<dbReference type="AlphaFoldDB" id="Q4KA50"/>
<evidence type="ECO:0000313" key="1">
    <source>
        <dbReference type="EMBL" id="AAY93047.1"/>
    </source>
</evidence>
<accession>Q4KA50</accession>
<dbReference type="HOGENOM" id="CLU_2685052_0_0_6"/>
<protein>
    <submittedName>
        <fullName evidence="1">Uncharacterized protein</fullName>
    </submittedName>
</protein>
<name>Q4KA50_PSEF5</name>
<proteinExistence type="predicted"/>